<evidence type="ECO:0000313" key="1">
    <source>
        <dbReference type="EMBL" id="MEM5536168.1"/>
    </source>
</evidence>
<comment type="caution">
    <text evidence="1">The sequence shown here is derived from an EMBL/GenBank/DDBJ whole genome shotgun (WGS) entry which is preliminary data.</text>
</comment>
<dbReference type="Pfam" id="PF08907">
    <property type="entry name" value="DUF1853"/>
    <property type="match status" value="1"/>
</dbReference>
<dbReference type="InterPro" id="IPR015003">
    <property type="entry name" value="DUF1853"/>
</dbReference>
<dbReference type="EMBL" id="JBBMRA010000005">
    <property type="protein sequence ID" value="MEM5536168.1"/>
    <property type="molecule type" value="Genomic_DNA"/>
</dbReference>
<organism evidence="1 2">
    <name type="scientific">Neptuniibacter pectenicola</name>
    <dbReference type="NCBI Taxonomy" id="1806669"/>
    <lineage>
        <taxon>Bacteria</taxon>
        <taxon>Pseudomonadati</taxon>
        <taxon>Pseudomonadota</taxon>
        <taxon>Gammaproteobacteria</taxon>
        <taxon>Oceanospirillales</taxon>
        <taxon>Oceanospirillaceae</taxon>
        <taxon>Neptuniibacter</taxon>
    </lineage>
</organism>
<protein>
    <submittedName>
        <fullName evidence="1">DUF1853 family protein</fullName>
    </submittedName>
</protein>
<proteinExistence type="predicted"/>
<dbReference type="RefSeq" id="WP_342854149.1">
    <property type="nucleotide sequence ID" value="NZ_JBBMRA010000005.1"/>
</dbReference>
<name>A0ABU9TR07_9GAMM</name>
<keyword evidence="2" id="KW-1185">Reference proteome</keyword>
<sequence length="267" mass="30799">MIDDLLWILKTPSLVGVDDDKVISGVDWLNAAERISSVEPVIGNPTSTRLGLYYENLVSSLINKQIQPIELKRNIQVIENLITIGEYDFLGRVDAYDFHLECAIKFYLCVGDGGQLSDFIGPNRRDRLAIKYQRMRDHQLQLSETSAGQATCKALNIHPTKKIMLLQGYLFYHLDQAASTLQLAAEINPLHQKGWWIRQNEYRKLSDQFSYAVLQKPYWLSPRPEKLASYHEFIKGICHYDRPQLICRFDKITGNEVDRGFIVPILW</sequence>
<accession>A0ABU9TR07</accession>
<gene>
    <name evidence="1" type="ORF">WNY58_07170</name>
</gene>
<dbReference type="Proteomes" id="UP001449225">
    <property type="component" value="Unassembled WGS sequence"/>
</dbReference>
<evidence type="ECO:0000313" key="2">
    <source>
        <dbReference type="Proteomes" id="UP001449225"/>
    </source>
</evidence>
<reference evidence="1 2" key="1">
    <citation type="submission" date="2024-03" db="EMBL/GenBank/DDBJ databases">
        <title>Community enrichment and isolation of bacterial strains for fucoidan degradation.</title>
        <authorList>
            <person name="Sichert A."/>
        </authorList>
    </citation>
    <scope>NUCLEOTIDE SEQUENCE [LARGE SCALE GENOMIC DNA]</scope>
    <source>
        <strain evidence="1 2">AS76</strain>
    </source>
</reference>